<proteinExistence type="predicted"/>
<name>A0A1Y0B1X7_9LAMI</name>
<gene>
    <name evidence="1" type="ORF">AEK19_MT1187</name>
</gene>
<reference evidence="1" key="1">
    <citation type="submission" date="2017-03" db="EMBL/GenBank/DDBJ databases">
        <title>The mitochondrial genome of the carnivorous plant Utricularia reniformis (Lentibulariaceae): structure, comparative analysis and evolutionary landmarks.</title>
        <authorList>
            <person name="Silva S.R."/>
            <person name="Alvarenga D.O."/>
            <person name="Michael T.P."/>
            <person name="Miranda V.F.O."/>
            <person name="Varani A.M."/>
        </authorList>
    </citation>
    <scope>NUCLEOTIDE SEQUENCE</scope>
</reference>
<accession>A0A1Y0B1X7</accession>
<dbReference type="AlphaFoldDB" id="A0A1Y0B1X7"/>
<dbReference type="EMBL" id="KY774314">
    <property type="protein sequence ID" value="ART31400.1"/>
    <property type="molecule type" value="Genomic_DNA"/>
</dbReference>
<organism evidence="1">
    <name type="scientific">Utricularia reniformis</name>
    <dbReference type="NCBI Taxonomy" id="192314"/>
    <lineage>
        <taxon>Eukaryota</taxon>
        <taxon>Viridiplantae</taxon>
        <taxon>Streptophyta</taxon>
        <taxon>Embryophyta</taxon>
        <taxon>Tracheophyta</taxon>
        <taxon>Spermatophyta</taxon>
        <taxon>Magnoliopsida</taxon>
        <taxon>eudicotyledons</taxon>
        <taxon>Gunneridae</taxon>
        <taxon>Pentapetalae</taxon>
        <taxon>asterids</taxon>
        <taxon>lamiids</taxon>
        <taxon>Lamiales</taxon>
        <taxon>Lentibulariaceae</taxon>
        <taxon>Utricularia</taxon>
    </lineage>
</organism>
<geneLocation type="mitochondrion" evidence="1"/>
<sequence length="86" mass="9637">MLHLETALLKDYSSRRFGTVPEIPSWLKLGDRSTRFLHATTLCRRKKKAPRIDRGLDHSMEPLWTTALCLPLSMPSSTASAGGLSR</sequence>
<evidence type="ECO:0000313" key="1">
    <source>
        <dbReference type="EMBL" id="ART31400.1"/>
    </source>
</evidence>
<protein>
    <submittedName>
        <fullName evidence="1">Uncharacterized protein</fullName>
    </submittedName>
</protein>
<keyword evidence="1" id="KW-0496">Mitochondrion</keyword>